<comment type="function">
    <text evidence="9">Part of the twin-arginine translocation (Tat) system that transports large folded proteins containing a characteristic twin-arginine motif in their signal peptide across membranes. TatA could form the protein-conducting channel of the Tat system.</text>
</comment>
<keyword evidence="6 9" id="KW-1133">Transmembrane helix</keyword>
<accession>A0A1H4GT84</accession>
<evidence type="ECO:0000256" key="8">
    <source>
        <dbReference type="ARBA" id="ARBA00023136"/>
    </source>
</evidence>
<evidence type="ECO:0000256" key="5">
    <source>
        <dbReference type="ARBA" id="ARBA00022927"/>
    </source>
</evidence>
<keyword evidence="5 9" id="KW-0653">Protein transport</keyword>
<evidence type="ECO:0000313" key="10">
    <source>
        <dbReference type="EMBL" id="SEB11842.1"/>
    </source>
</evidence>
<comment type="similarity">
    <text evidence="9">Belongs to the TatA/E family.</text>
</comment>
<evidence type="ECO:0000313" key="11">
    <source>
        <dbReference type="Proteomes" id="UP000242469"/>
    </source>
</evidence>
<evidence type="ECO:0000256" key="1">
    <source>
        <dbReference type="ARBA" id="ARBA00004162"/>
    </source>
</evidence>
<dbReference type="AlphaFoldDB" id="A0A1H4GT84"/>
<dbReference type="GO" id="GO:0008320">
    <property type="term" value="F:protein transmembrane transporter activity"/>
    <property type="evidence" value="ECO:0007669"/>
    <property type="project" value="UniProtKB-UniRule"/>
</dbReference>
<evidence type="ECO:0000256" key="9">
    <source>
        <dbReference type="HAMAP-Rule" id="MF_00236"/>
    </source>
</evidence>
<comment type="subunit">
    <text evidence="9">The Tat system comprises two distinct complexes: a TatABC complex, containing multiple copies of TatA, TatB and TatC subunits, and a separate TatA complex, containing only TatA subunits. Substrates initially bind to the TatABC complex, which probably triggers association of the separate TatA complex to form the active translocon.</text>
</comment>
<organism evidence="10 11">
    <name type="scientific">Marinobacterium iners DSM 11526</name>
    <dbReference type="NCBI Taxonomy" id="1122198"/>
    <lineage>
        <taxon>Bacteria</taxon>
        <taxon>Pseudomonadati</taxon>
        <taxon>Pseudomonadota</taxon>
        <taxon>Gammaproteobacteria</taxon>
        <taxon>Oceanospirillales</taxon>
        <taxon>Oceanospirillaceae</taxon>
        <taxon>Marinobacterium</taxon>
    </lineage>
</organism>
<dbReference type="PANTHER" id="PTHR42982">
    <property type="entry name" value="SEC-INDEPENDENT PROTEIN TRANSLOCASE PROTEIN TATA"/>
    <property type="match status" value="1"/>
</dbReference>
<dbReference type="Gene3D" id="1.20.5.3310">
    <property type="match status" value="1"/>
</dbReference>
<dbReference type="PANTHER" id="PTHR42982:SF1">
    <property type="entry name" value="SEC-INDEPENDENT PROTEIN TRANSLOCASE PROTEIN TATA"/>
    <property type="match status" value="1"/>
</dbReference>
<dbReference type="GO" id="GO:0043953">
    <property type="term" value="P:protein transport by the Tat complex"/>
    <property type="evidence" value="ECO:0007669"/>
    <property type="project" value="UniProtKB-UniRule"/>
</dbReference>
<dbReference type="HAMAP" id="MF_00236">
    <property type="entry name" value="TatA_E"/>
    <property type="match status" value="1"/>
</dbReference>
<proteinExistence type="inferred from homology"/>
<dbReference type="InterPro" id="IPR003369">
    <property type="entry name" value="TatA/B/E"/>
</dbReference>
<keyword evidence="8 9" id="KW-0472">Membrane</keyword>
<evidence type="ECO:0000256" key="4">
    <source>
        <dbReference type="ARBA" id="ARBA00022692"/>
    </source>
</evidence>
<sequence length="49" mass="5466">MLAGISMWQLLIVFVIILLLFGRNKLHSVGSDLGCALKAFKKEMNSDKD</sequence>
<dbReference type="STRING" id="1122198.SAMN02745729_11925"/>
<dbReference type="Proteomes" id="UP000242469">
    <property type="component" value="Unassembled WGS sequence"/>
</dbReference>
<keyword evidence="3 9" id="KW-1003">Cell membrane</keyword>
<keyword evidence="7 9" id="KW-0811">Translocation</keyword>
<dbReference type="InterPro" id="IPR006312">
    <property type="entry name" value="TatA/E"/>
</dbReference>
<dbReference type="EMBL" id="FNRJ01000019">
    <property type="protein sequence ID" value="SEB11842.1"/>
    <property type="molecule type" value="Genomic_DNA"/>
</dbReference>
<reference evidence="11" key="1">
    <citation type="submission" date="2016-10" db="EMBL/GenBank/DDBJ databases">
        <authorList>
            <person name="Varghese N."/>
            <person name="Submissions S."/>
        </authorList>
    </citation>
    <scope>NUCLEOTIDE SEQUENCE [LARGE SCALE GENOMIC DNA]</scope>
    <source>
        <strain evidence="11">DSM 11526</strain>
    </source>
</reference>
<comment type="subcellular location">
    <subcellularLocation>
        <location evidence="1 9">Cell membrane</location>
        <topology evidence="1 9">Single-pass membrane protein</topology>
    </subcellularLocation>
</comment>
<gene>
    <name evidence="9" type="primary">tatA</name>
    <name evidence="10" type="ORF">SAMN02745729_11925</name>
</gene>
<dbReference type="Pfam" id="PF02416">
    <property type="entry name" value="TatA_B_E"/>
    <property type="match status" value="1"/>
</dbReference>
<evidence type="ECO:0000256" key="3">
    <source>
        <dbReference type="ARBA" id="ARBA00022475"/>
    </source>
</evidence>
<dbReference type="GO" id="GO:0033281">
    <property type="term" value="C:TAT protein transport complex"/>
    <property type="evidence" value="ECO:0007669"/>
    <property type="project" value="UniProtKB-UniRule"/>
</dbReference>
<keyword evidence="2 9" id="KW-0813">Transport</keyword>
<evidence type="ECO:0000256" key="2">
    <source>
        <dbReference type="ARBA" id="ARBA00022448"/>
    </source>
</evidence>
<keyword evidence="4 9" id="KW-0812">Transmembrane</keyword>
<name>A0A1H4GT84_9GAMM</name>
<protein>
    <recommendedName>
        <fullName evidence="9">Sec-independent protein translocase protein TatA</fullName>
    </recommendedName>
</protein>
<dbReference type="RefSeq" id="WP_217633038.1">
    <property type="nucleotide sequence ID" value="NZ_FNRJ01000019.1"/>
</dbReference>
<evidence type="ECO:0000256" key="7">
    <source>
        <dbReference type="ARBA" id="ARBA00023010"/>
    </source>
</evidence>
<evidence type="ECO:0000256" key="6">
    <source>
        <dbReference type="ARBA" id="ARBA00022989"/>
    </source>
</evidence>
<dbReference type="NCBIfam" id="TIGR01411">
    <property type="entry name" value="tatAE"/>
    <property type="match status" value="1"/>
</dbReference>
<keyword evidence="11" id="KW-1185">Reference proteome</keyword>